<evidence type="ECO:0000256" key="6">
    <source>
        <dbReference type="RuleBase" id="RU004057"/>
    </source>
</evidence>
<evidence type="ECO:0000256" key="1">
    <source>
        <dbReference type="ARBA" id="ARBA00004429"/>
    </source>
</evidence>
<keyword evidence="7" id="KW-0175">Coiled coil</keyword>
<evidence type="ECO:0000259" key="10">
    <source>
        <dbReference type="Pfam" id="PF01618"/>
    </source>
</evidence>
<dbReference type="RefSeq" id="WP_345972258.1">
    <property type="nucleotide sequence ID" value="NZ_CP147920.1"/>
</dbReference>
<feature type="domain" description="MotA/TolQ/ExbB proton channel" evidence="10">
    <location>
        <begin position="305"/>
        <end position="423"/>
    </location>
</feature>
<comment type="subcellular location">
    <subcellularLocation>
        <location evidence="1">Cell inner membrane</location>
        <topology evidence="1">Multi-pass membrane protein</topology>
    </subcellularLocation>
    <subcellularLocation>
        <location evidence="6">Membrane</location>
        <topology evidence="6">Multi-pass membrane protein</topology>
    </subcellularLocation>
</comment>
<evidence type="ECO:0000256" key="3">
    <source>
        <dbReference type="ARBA" id="ARBA00022692"/>
    </source>
</evidence>
<feature type="coiled-coil region" evidence="7">
    <location>
        <begin position="24"/>
        <end position="69"/>
    </location>
</feature>
<dbReference type="Pfam" id="PF01618">
    <property type="entry name" value="MotA_ExbB"/>
    <property type="match status" value="1"/>
</dbReference>
<dbReference type="InterPro" id="IPR050790">
    <property type="entry name" value="ExbB/TolQ_transport"/>
</dbReference>
<evidence type="ECO:0000256" key="4">
    <source>
        <dbReference type="ARBA" id="ARBA00022989"/>
    </source>
</evidence>
<accession>A0ABZ3H7N8</accession>
<evidence type="ECO:0000256" key="5">
    <source>
        <dbReference type="ARBA" id="ARBA00023136"/>
    </source>
</evidence>
<name>A0ABZ3H7N8_9BACT</name>
<keyword evidence="4 8" id="KW-1133">Transmembrane helix</keyword>
<evidence type="ECO:0000256" key="9">
    <source>
        <dbReference type="SAM" id="SignalP"/>
    </source>
</evidence>
<evidence type="ECO:0000313" key="12">
    <source>
        <dbReference type="Proteomes" id="UP001447842"/>
    </source>
</evidence>
<feature type="transmembrane region" description="Helical" evidence="8">
    <location>
        <begin position="387"/>
        <end position="407"/>
    </location>
</feature>
<dbReference type="PANTHER" id="PTHR30625:SF11">
    <property type="entry name" value="MOTA_TOLQ_EXBB PROTON CHANNEL DOMAIN-CONTAINING PROTEIN"/>
    <property type="match status" value="1"/>
</dbReference>
<dbReference type="InterPro" id="IPR002898">
    <property type="entry name" value="MotA_ExbB_proton_chnl"/>
</dbReference>
<protein>
    <submittedName>
        <fullName evidence="11">MotA/TolQ/ExbB proton channel family protein</fullName>
    </submittedName>
</protein>
<feature type="signal peptide" evidence="9">
    <location>
        <begin position="1"/>
        <end position="17"/>
    </location>
</feature>
<sequence>MKRIVLILMMAVLSLSAATETELQRAYAKEIAFLKAQKEMLQQRLSQVKKEDAARVSSAKKEIASLQNDVLVKTQTSDRLGEQLFRSQQNAENISDDTALLESVALQGQSSLAPYGIKLAIDKNDYPATLNQLFAETLKLGRNLSSVNVTEGSFYLKDGTEQKGKLVKVGNIATYGVAEGASGVLVPAGGDKLKLWDAPASAATATALAAGQMPASLEIFVYENVSKEVEDKADKGVMDVIESGGIIGWVIVVMGLFALLLVVLRGFFLSGAASKTLPVAKETLVELQSKGVEATLNFLKSRKGAAARVMKATVRNLDRDREHVEDIVAEAIMHESERLDRYGSAIMVVAAVAPLLGLLGTVTGMIATFDIITEFGTGDPKLLSGGISIALVTTELGLIVAIPLLLLGNMLNGWAERIKDGMEQSALHLINEYNKQK</sequence>
<evidence type="ECO:0000256" key="8">
    <source>
        <dbReference type="SAM" id="Phobius"/>
    </source>
</evidence>
<proteinExistence type="inferred from homology"/>
<gene>
    <name evidence="11" type="ORF">WCY31_09935</name>
</gene>
<evidence type="ECO:0000313" key="11">
    <source>
        <dbReference type="EMBL" id="XAU14561.1"/>
    </source>
</evidence>
<keyword evidence="3 8" id="KW-0812">Transmembrane</keyword>
<keyword evidence="9" id="KW-0732">Signal</keyword>
<keyword evidence="5 8" id="KW-0472">Membrane</keyword>
<evidence type="ECO:0000256" key="7">
    <source>
        <dbReference type="SAM" id="Coils"/>
    </source>
</evidence>
<comment type="similarity">
    <text evidence="6">Belongs to the exbB/tolQ family.</text>
</comment>
<keyword evidence="6" id="KW-0653">Protein transport</keyword>
<dbReference type="Proteomes" id="UP001447842">
    <property type="component" value="Chromosome"/>
</dbReference>
<feature type="transmembrane region" description="Helical" evidence="8">
    <location>
        <begin position="246"/>
        <end position="268"/>
    </location>
</feature>
<evidence type="ECO:0000256" key="2">
    <source>
        <dbReference type="ARBA" id="ARBA00022475"/>
    </source>
</evidence>
<dbReference type="EMBL" id="CP147920">
    <property type="protein sequence ID" value="XAU14561.1"/>
    <property type="molecule type" value="Genomic_DNA"/>
</dbReference>
<dbReference type="PANTHER" id="PTHR30625">
    <property type="entry name" value="PROTEIN TOLQ"/>
    <property type="match status" value="1"/>
</dbReference>
<reference evidence="11 12" key="1">
    <citation type="submission" date="2024-03" db="EMBL/GenBank/DDBJ databases">
        <title>Sulfurimonas sp. HSL3-1.</title>
        <authorList>
            <person name="Wang S."/>
        </authorList>
    </citation>
    <scope>NUCLEOTIDE SEQUENCE [LARGE SCALE GENOMIC DNA]</scope>
    <source>
        <strain evidence="11 12">HSL3-1</strain>
    </source>
</reference>
<keyword evidence="12" id="KW-1185">Reference proteome</keyword>
<keyword evidence="6" id="KW-0813">Transport</keyword>
<feature type="chain" id="PRO_5046646178" evidence="9">
    <location>
        <begin position="18"/>
        <end position="437"/>
    </location>
</feature>
<keyword evidence="2" id="KW-1003">Cell membrane</keyword>
<feature type="transmembrane region" description="Helical" evidence="8">
    <location>
        <begin position="342"/>
        <end position="367"/>
    </location>
</feature>
<organism evidence="11 12">
    <name type="scientific">Sulfurimonas diazotrophicus</name>
    <dbReference type="NCBI Taxonomy" id="3131939"/>
    <lineage>
        <taxon>Bacteria</taxon>
        <taxon>Pseudomonadati</taxon>
        <taxon>Campylobacterota</taxon>
        <taxon>Epsilonproteobacteria</taxon>
        <taxon>Campylobacterales</taxon>
        <taxon>Sulfurimonadaceae</taxon>
        <taxon>Sulfurimonas</taxon>
    </lineage>
</organism>